<dbReference type="RefSeq" id="WP_002907797.1">
    <property type="nucleotide sequence ID" value="NZ_BFEF01000096.1"/>
</dbReference>
<evidence type="ECO:0000313" key="3">
    <source>
        <dbReference type="EMBL" id="STT48288.1"/>
    </source>
</evidence>
<dbReference type="EMBL" id="UGLB01000003">
    <property type="protein sequence ID" value="STT48288.1"/>
    <property type="molecule type" value="Genomic_DNA"/>
</dbReference>
<dbReference type="AlphaFoldDB" id="A0A2X3ENG2"/>
<organism evidence="2 5">
    <name type="scientific">Klebsiella pneumoniae</name>
    <dbReference type="NCBI Taxonomy" id="573"/>
    <lineage>
        <taxon>Bacteria</taxon>
        <taxon>Pseudomonadati</taxon>
        <taxon>Pseudomonadota</taxon>
        <taxon>Gammaproteobacteria</taxon>
        <taxon>Enterobacterales</taxon>
        <taxon>Enterobacteriaceae</taxon>
        <taxon>Klebsiella/Raoultella group</taxon>
        <taxon>Klebsiella</taxon>
        <taxon>Klebsiella pneumoniae complex</taxon>
    </lineage>
</organism>
<dbReference type="KEGG" id="kpne:KU54_011395"/>
<sequence length="56" mass="6635">MGLGASGIALAGWFFFFSVNEYKFLWGLLSVVEFLVGYLIYRFAYAYIYDEWNDYH</sequence>
<reference evidence="5 6" key="1">
    <citation type="submission" date="2018-06" db="EMBL/GenBank/DDBJ databases">
        <authorList>
            <consortium name="Pathogen Informatics"/>
            <person name="Doyle S."/>
        </authorList>
    </citation>
    <scope>NUCLEOTIDE SEQUENCE [LARGE SCALE GENOMIC DNA]</scope>
    <source>
        <strain evidence="2 5">NCTC13465</strain>
        <strain evidence="3 6">NCTC9637</strain>
    </source>
</reference>
<gene>
    <name evidence="2" type="ORF">NCTC13465_00574</name>
    <name evidence="3" type="ORF">NCTC9637_03227</name>
    <name evidence="4" type="ORF">SAMEA3649591_03563</name>
</gene>
<evidence type="ECO:0000313" key="5">
    <source>
        <dbReference type="Proteomes" id="UP000251721"/>
    </source>
</evidence>
<dbReference type="Proteomes" id="UP000258905">
    <property type="component" value="Unassembled WGS sequence"/>
</dbReference>
<proteinExistence type="predicted"/>
<evidence type="ECO:0000256" key="1">
    <source>
        <dbReference type="SAM" id="Phobius"/>
    </source>
</evidence>
<accession>A0A2X3ENG2</accession>
<evidence type="ECO:0000313" key="4">
    <source>
        <dbReference type="EMBL" id="SVN65464.1"/>
    </source>
</evidence>
<dbReference type="EMBL" id="UAWQ01000004">
    <property type="protein sequence ID" value="SQC38966.1"/>
    <property type="molecule type" value="Genomic_DNA"/>
</dbReference>
<keyword evidence="1" id="KW-1133">Transmembrane helix</keyword>
<dbReference type="Proteomes" id="UP000255099">
    <property type="component" value="Unassembled WGS sequence"/>
</dbReference>
<dbReference type="KEGG" id="kpnu:LI86_11325"/>
<name>A0A2X3ENG2_KLEPN</name>
<evidence type="ECO:0000313" key="7">
    <source>
        <dbReference type="Proteomes" id="UP000258905"/>
    </source>
</evidence>
<dbReference type="EMBL" id="UIUC01000014">
    <property type="protein sequence ID" value="SVN65464.1"/>
    <property type="molecule type" value="Genomic_DNA"/>
</dbReference>
<feature type="transmembrane region" description="Helical" evidence="1">
    <location>
        <begin position="24"/>
        <end position="41"/>
    </location>
</feature>
<keyword evidence="1" id="KW-0472">Membrane</keyword>
<keyword evidence="1" id="KW-0812">Transmembrane</keyword>
<evidence type="ECO:0000313" key="6">
    <source>
        <dbReference type="Proteomes" id="UP000255099"/>
    </source>
</evidence>
<evidence type="ECO:0000313" key="2">
    <source>
        <dbReference type="EMBL" id="SQC38966.1"/>
    </source>
</evidence>
<dbReference type="Proteomes" id="UP000251721">
    <property type="component" value="Unassembled WGS sequence"/>
</dbReference>
<reference evidence="4 7" key="2">
    <citation type="submission" date="2018-08" db="EMBL/GenBank/DDBJ databases">
        <authorList>
            <consortium name="Pathogen Informatics"/>
        </authorList>
    </citation>
    <scope>NUCLEOTIDE SEQUENCE [LARGE SCALE GENOMIC DNA]</scope>
    <source>
        <strain evidence="4 7">EuSCAPE_GR003</strain>
    </source>
</reference>
<protein>
    <submittedName>
        <fullName evidence="2">Membrane protein</fullName>
    </submittedName>
</protein>